<accession>A0A9Q8LG78</accession>
<feature type="chain" id="PRO_5040339531" evidence="2">
    <location>
        <begin position="17"/>
        <end position="183"/>
    </location>
</feature>
<feature type="signal peptide" evidence="2">
    <location>
        <begin position="1"/>
        <end position="16"/>
    </location>
</feature>
<keyword evidence="2" id="KW-0732">Signal</keyword>
<name>A0A9Q8LG78_PASFU</name>
<reference evidence="3" key="2">
    <citation type="journal article" date="2022" name="Microb. Genom.">
        <title>A chromosome-scale genome assembly of the tomato pathogen Cladosporium fulvum reveals a compartmentalized genome architecture and the presence of a dispensable chromosome.</title>
        <authorList>
            <person name="Zaccaron A.Z."/>
            <person name="Chen L.H."/>
            <person name="Samaras A."/>
            <person name="Stergiopoulos I."/>
        </authorList>
    </citation>
    <scope>NUCLEOTIDE SEQUENCE</scope>
    <source>
        <strain evidence="3">Race5_Kim</strain>
    </source>
</reference>
<evidence type="ECO:0000256" key="2">
    <source>
        <dbReference type="SAM" id="SignalP"/>
    </source>
</evidence>
<sequence>MKVATIIMSVAGVASAAIVKLDSPSIGFCFADLSVQDLRRLLGCSVVGLSRNTKLDLIFDRPVAALLEVVLLGASFAACCPHLTQADSTKSPAQVALTDQLAAPAARHRSLKYADLWDHLAPGHVNRIEDPAATQKKEHSRLPFKSKKTTDNAADINRIKDPNAPHDPAMAPRYGHVAYRGHD</sequence>
<dbReference type="EMBL" id="CP090166">
    <property type="protein sequence ID" value="UJO16812.1"/>
    <property type="molecule type" value="Genomic_DNA"/>
</dbReference>
<dbReference type="GeneID" id="71984043"/>
<evidence type="ECO:0000313" key="4">
    <source>
        <dbReference type="Proteomes" id="UP000756132"/>
    </source>
</evidence>
<feature type="region of interest" description="Disordered" evidence="1">
    <location>
        <begin position="133"/>
        <end position="183"/>
    </location>
</feature>
<reference evidence="3" key="1">
    <citation type="submission" date="2021-12" db="EMBL/GenBank/DDBJ databases">
        <authorList>
            <person name="Zaccaron A."/>
            <person name="Stergiopoulos I."/>
        </authorList>
    </citation>
    <scope>NUCLEOTIDE SEQUENCE</scope>
    <source>
        <strain evidence="3">Race5_Kim</strain>
    </source>
</reference>
<dbReference type="AlphaFoldDB" id="A0A9Q8LG78"/>
<gene>
    <name evidence="3" type="ORF">CLAFUR5_04165</name>
</gene>
<protein>
    <submittedName>
        <fullName evidence="3">Uncharacterized protein</fullName>
    </submittedName>
</protein>
<organism evidence="3 4">
    <name type="scientific">Passalora fulva</name>
    <name type="common">Tomato leaf mold</name>
    <name type="synonym">Cladosporium fulvum</name>
    <dbReference type="NCBI Taxonomy" id="5499"/>
    <lineage>
        <taxon>Eukaryota</taxon>
        <taxon>Fungi</taxon>
        <taxon>Dikarya</taxon>
        <taxon>Ascomycota</taxon>
        <taxon>Pezizomycotina</taxon>
        <taxon>Dothideomycetes</taxon>
        <taxon>Dothideomycetidae</taxon>
        <taxon>Mycosphaerellales</taxon>
        <taxon>Mycosphaerellaceae</taxon>
        <taxon>Fulvia</taxon>
    </lineage>
</organism>
<evidence type="ECO:0000256" key="1">
    <source>
        <dbReference type="SAM" id="MobiDB-lite"/>
    </source>
</evidence>
<dbReference type="RefSeq" id="XP_047761178.1">
    <property type="nucleotide sequence ID" value="XM_047903313.1"/>
</dbReference>
<dbReference type="KEGG" id="ffu:CLAFUR5_04165"/>
<evidence type="ECO:0000313" key="3">
    <source>
        <dbReference type="EMBL" id="UJO16812.1"/>
    </source>
</evidence>
<proteinExistence type="predicted"/>
<keyword evidence="4" id="KW-1185">Reference proteome</keyword>
<dbReference type="Proteomes" id="UP000756132">
    <property type="component" value="Chromosome 4"/>
</dbReference>